<dbReference type="EMBL" id="BK015606">
    <property type="protein sequence ID" value="DAE15509.1"/>
    <property type="molecule type" value="Genomic_DNA"/>
</dbReference>
<protein>
    <submittedName>
        <fullName evidence="1">Uncharacterized protein</fullName>
    </submittedName>
</protein>
<reference evidence="1" key="1">
    <citation type="journal article" date="2021" name="Proc. Natl. Acad. Sci. U.S.A.">
        <title>A Catalog of Tens of Thousands of Viruses from Human Metagenomes Reveals Hidden Associations with Chronic Diseases.</title>
        <authorList>
            <person name="Tisza M.J."/>
            <person name="Buck C.B."/>
        </authorList>
    </citation>
    <scope>NUCLEOTIDE SEQUENCE</scope>
    <source>
        <strain evidence="1">CtZ5d16</strain>
    </source>
</reference>
<accession>A0A8S5Q9S6</accession>
<evidence type="ECO:0000313" key="1">
    <source>
        <dbReference type="EMBL" id="DAE15509.1"/>
    </source>
</evidence>
<proteinExistence type="predicted"/>
<name>A0A8S5Q9S6_9CAUD</name>
<organism evidence="1">
    <name type="scientific">Podoviridae sp. ctZ5d16</name>
    <dbReference type="NCBI Taxonomy" id="2825257"/>
    <lineage>
        <taxon>Viruses</taxon>
        <taxon>Duplodnaviria</taxon>
        <taxon>Heunggongvirae</taxon>
        <taxon>Uroviricota</taxon>
        <taxon>Caudoviricetes</taxon>
    </lineage>
</organism>
<sequence>MKGGRTMKKLTIKQIEKFYYELKAAEVPQGDARRYKNSTLDYLSLLHREMEDRNMKSLTIKETEDGSSNG</sequence>